<evidence type="ECO:0000313" key="2">
    <source>
        <dbReference type="EMBL" id="KLJ12121.1"/>
    </source>
</evidence>
<dbReference type="AlphaFoldDB" id="A0A0H1BSJ9"/>
<organism evidence="2 3">
    <name type="scientific">Blastomyces silverae</name>
    <dbReference type="NCBI Taxonomy" id="2060906"/>
    <lineage>
        <taxon>Eukaryota</taxon>
        <taxon>Fungi</taxon>
        <taxon>Dikarya</taxon>
        <taxon>Ascomycota</taxon>
        <taxon>Pezizomycotina</taxon>
        <taxon>Eurotiomycetes</taxon>
        <taxon>Eurotiomycetidae</taxon>
        <taxon>Onygenales</taxon>
        <taxon>Ajellomycetaceae</taxon>
        <taxon>Blastomyces</taxon>
    </lineage>
</organism>
<dbReference type="EMBL" id="LDEV01001159">
    <property type="protein sequence ID" value="KLJ12121.1"/>
    <property type="molecule type" value="Genomic_DNA"/>
</dbReference>
<feature type="region of interest" description="Disordered" evidence="1">
    <location>
        <begin position="1"/>
        <end position="43"/>
    </location>
</feature>
<comment type="caution">
    <text evidence="2">The sequence shown here is derived from an EMBL/GenBank/DDBJ whole genome shotgun (WGS) entry which is preliminary data.</text>
</comment>
<sequence length="113" mass="12728">MGQTPIIGNKQQLRGLDPTGLGFGRKVKDRPQKPARTAHMHGMQNDDVDLRWWDALSAGTWQPMGVDSANEHSHSALGIMNISALQKPRQQLPGWTIIMRGIRHRQRSPLMSR</sequence>
<protein>
    <submittedName>
        <fullName evidence="2">Uncharacterized protein</fullName>
    </submittedName>
</protein>
<evidence type="ECO:0000313" key="3">
    <source>
        <dbReference type="Proteomes" id="UP000053573"/>
    </source>
</evidence>
<proteinExistence type="predicted"/>
<accession>A0A0H1BSJ9</accession>
<evidence type="ECO:0000256" key="1">
    <source>
        <dbReference type="SAM" id="MobiDB-lite"/>
    </source>
</evidence>
<gene>
    <name evidence="2" type="ORF">EMPG_12766</name>
</gene>
<name>A0A0H1BSJ9_9EURO</name>
<keyword evidence="3" id="KW-1185">Reference proteome</keyword>
<dbReference type="Proteomes" id="UP000053573">
    <property type="component" value="Unassembled WGS sequence"/>
</dbReference>
<reference evidence="3" key="1">
    <citation type="journal article" date="2015" name="PLoS Genet.">
        <title>The dynamic genome and transcriptome of the human fungal pathogen Blastomyces and close relative Emmonsia.</title>
        <authorList>
            <person name="Munoz J.F."/>
            <person name="Gauthier G.M."/>
            <person name="Desjardins C.A."/>
            <person name="Gallo J.E."/>
            <person name="Holder J."/>
            <person name="Sullivan T.D."/>
            <person name="Marty A.J."/>
            <person name="Carmen J.C."/>
            <person name="Chen Z."/>
            <person name="Ding L."/>
            <person name="Gujja S."/>
            <person name="Magrini V."/>
            <person name="Misas E."/>
            <person name="Mitreva M."/>
            <person name="Priest M."/>
            <person name="Saif S."/>
            <person name="Whiston E.A."/>
            <person name="Young S."/>
            <person name="Zeng Q."/>
            <person name="Goldman W.E."/>
            <person name="Mardis E.R."/>
            <person name="Taylor J.W."/>
            <person name="McEwen J.G."/>
            <person name="Clay O.K."/>
            <person name="Klein B.S."/>
            <person name="Cuomo C.A."/>
        </authorList>
    </citation>
    <scope>NUCLEOTIDE SEQUENCE [LARGE SCALE GENOMIC DNA]</scope>
    <source>
        <strain evidence="3">UAMH 139</strain>
    </source>
</reference>